<keyword evidence="6" id="KW-1185">Reference proteome</keyword>
<evidence type="ECO:0000313" key="6">
    <source>
        <dbReference type="Proteomes" id="UP001209854"/>
    </source>
</evidence>
<evidence type="ECO:0000256" key="4">
    <source>
        <dbReference type="NCBIfam" id="TIGR03244"/>
    </source>
</evidence>
<dbReference type="NCBIfam" id="TIGR03244">
    <property type="entry name" value="arg_catab_AstA"/>
    <property type="match status" value="1"/>
</dbReference>
<reference evidence="5 6" key="1">
    <citation type="submission" date="2022-10" db="EMBL/GenBank/DDBJ databases">
        <title>High-quality genome sequences of two octocoral-associated bacteria, Endozoicomonas euniceicola EF212 and Endozoicomonas gorgoniicola PS125.</title>
        <authorList>
            <person name="Chiou Y.-J."/>
            <person name="Chen Y.-H."/>
        </authorList>
    </citation>
    <scope>NUCLEOTIDE SEQUENCE [LARGE SCALE GENOMIC DNA]</scope>
    <source>
        <strain evidence="5 6">PS125</strain>
    </source>
</reference>
<dbReference type="PANTHER" id="PTHR30420:SF1">
    <property type="entry name" value="ARGININE N-SUCCINYLTRANSFERASE"/>
    <property type="match status" value="1"/>
</dbReference>
<dbReference type="NCBIfam" id="TIGR03243">
    <property type="entry name" value="arg_catab_AOST"/>
    <property type="match status" value="1"/>
</dbReference>
<keyword evidence="1" id="KW-0056">Arginine metabolism</keyword>
<dbReference type="EMBL" id="JAPFCC010000001">
    <property type="protein sequence ID" value="MCW7554342.1"/>
    <property type="molecule type" value="Genomic_DNA"/>
</dbReference>
<dbReference type="GO" id="GO:0008791">
    <property type="term" value="F:arginine N-succinyltransferase activity"/>
    <property type="evidence" value="ECO:0007669"/>
    <property type="project" value="UniProtKB-EC"/>
</dbReference>
<evidence type="ECO:0000256" key="3">
    <source>
        <dbReference type="ARBA" id="ARBA00023315"/>
    </source>
</evidence>
<sequence length="342" mass="39116">MMIFRPIESCDYDALWHLAKHTGVGFSSLQPKPDMVRRKIDWALRSFAASSALEESLYLFMLEDQKTGEIVGVSGIESAIGLSDPWYNFKINTQVHASRELNVYNRLTTMTLCSDHTGYSELCTLFLLPDYRHSNNGRLLSKARMMFMANHPFHFNENVIAEMRGCCDDNGESPFWEAIGRHFFNVDFVTADQQVAKGKTFIAELMPRHPIYTNMLPEDAQAVIGETHSDTQPARKLLESEGFHYTHYIDIFDAGPLLEARVKDIRTVRDSREYKVQVHESTTTDETEWLLANTDFNQFRCILGQVSFEGLEFVNITRDQADALQLDSNDTVRVVPLTGRRP</sequence>
<comment type="caution">
    <text evidence="5">The sequence shown here is derived from an EMBL/GenBank/DDBJ whole genome shotgun (WGS) entry which is preliminary data.</text>
</comment>
<proteinExistence type="predicted"/>
<evidence type="ECO:0000256" key="2">
    <source>
        <dbReference type="ARBA" id="ARBA00022679"/>
    </source>
</evidence>
<dbReference type="SUPFAM" id="SSF55729">
    <property type="entry name" value="Acyl-CoA N-acyltransferases (Nat)"/>
    <property type="match status" value="1"/>
</dbReference>
<evidence type="ECO:0000313" key="5">
    <source>
        <dbReference type="EMBL" id="MCW7554342.1"/>
    </source>
</evidence>
<dbReference type="InterPro" id="IPR007041">
    <property type="entry name" value="Arg_succinylTrfase_AstA/AruG"/>
</dbReference>
<accession>A0ABT3MY78</accession>
<dbReference type="InterPro" id="IPR016181">
    <property type="entry name" value="Acyl_CoA_acyltransferase"/>
</dbReference>
<keyword evidence="2 5" id="KW-0808">Transferase</keyword>
<dbReference type="PANTHER" id="PTHR30420">
    <property type="entry name" value="N-SUCCINYLARGININE DIHYDROLASE"/>
    <property type="match status" value="1"/>
</dbReference>
<keyword evidence="3 5" id="KW-0012">Acyltransferase</keyword>
<name>A0ABT3MY78_9GAMM</name>
<dbReference type="Proteomes" id="UP001209854">
    <property type="component" value="Unassembled WGS sequence"/>
</dbReference>
<dbReference type="InterPro" id="IPR017650">
    <property type="entry name" value="Arginine_N-succinylTrfase"/>
</dbReference>
<dbReference type="Gene3D" id="2.40.40.20">
    <property type="match status" value="1"/>
</dbReference>
<dbReference type="RefSeq" id="WP_262564078.1">
    <property type="nucleotide sequence ID" value="NZ_JAPFCC010000001.1"/>
</dbReference>
<evidence type="ECO:0000256" key="1">
    <source>
        <dbReference type="ARBA" id="ARBA00022503"/>
    </source>
</evidence>
<dbReference type="Pfam" id="PF04958">
    <property type="entry name" value="AstA"/>
    <property type="match status" value="1"/>
</dbReference>
<protein>
    <recommendedName>
        <fullName evidence="4">Arginine N-succinyltransferase</fullName>
        <ecNumber evidence="4">2.3.1.109</ecNumber>
    </recommendedName>
</protein>
<dbReference type="EC" id="2.3.1.109" evidence="4"/>
<gene>
    <name evidence="5" type="primary">astA</name>
    <name evidence="5" type="ORF">NX722_17290</name>
</gene>
<organism evidence="5 6">
    <name type="scientific">Endozoicomonas gorgoniicola</name>
    <dbReference type="NCBI Taxonomy" id="1234144"/>
    <lineage>
        <taxon>Bacteria</taxon>
        <taxon>Pseudomonadati</taxon>
        <taxon>Pseudomonadota</taxon>
        <taxon>Gammaproteobacteria</taxon>
        <taxon>Oceanospirillales</taxon>
        <taxon>Endozoicomonadaceae</taxon>
        <taxon>Endozoicomonas</taxon>
    </lineage>
</organism>